<organism evidence="6 7">
    <name type="scientific">Pseudanabaena frigida</name>
    <dbReference type="NCBI Taxonomy" id="945775"/>
    <lineage>
        <taxon>Bacteria</taxon>
        <taxon>Bacillati</taxon>
        <taxon>Cyanobacteriota</taxon>
        <taxon>Cyanophyceae</taxon>
        <taxon>Pseudanabaenales</taxon>
        <taxon>Pseudanabaenaceae</taxon>
        <taxon>Pseudanabaena</taxon>
    </lineage>
</organism>
<evidence type="ECO:0000256" key="3">
    <source>
        <dbReference type="ARBA" id="ARBA00022801"/>
    </source>
</evidence>
<keyword evidence="4" id="KW-0812">Transmembrane</keyword>
<dbReference type="EMBL" id="QBML01000015">
    <property type="protein sequence ID" value="PZO39993.1"/>
    <property type="molecule type" value="Genomic_DNA"/>
</dbReference>
<keyword evidence="3" id="KW-0378">Hydrolase</keyword>
<dbReference type="PROSITE" id="PS50830">
    <property type="entry name" value="TNASE_3"/>
    <property type="match status" value="1"/>
</dbReference>
<dbReference type="SMART" id="SM00318">
    <property type="entry name" value="SNc"/>
    <property type="match status" value="1"/>
</dbReference>
<dbReference type="AlphaFoldDB" id="A0A2W4W4K6"/>
<evidence type="ECO:0000256" key="1">
    <source>
        <dbReference type="ARBA" id="ARBA00022722"/>
    </source>
</evidence>
<dbReference type="SUPFAM" id="SSF50199">
    <property type="entry name" value="Staphylococcal nuclease"/>
    <property type="match status" value="1"/>
</dbReference>
<dbReference type="PANTHER" id="PTHR12302:SF3">
    <property type="entry name" value="SERINE_THREONINE-PROTEIN KINASE 31"/>
    <property type="match status" value="1"/>
</dbReference>
<proteinExistence type="predicted"/>
<reference evidence="6 7" key="2">
    <citation type="submission" date="2018-06" db="EMBL/GenBank/DDBJ databases">
        <title>Metagenomic assembly of (sub)arctic Cyanobacteria and their associated microbiome from non-axenic cultures.</title>
        <authorList>
            <person name="Baurain D."/>
        </authorList>
    </citation>
    <scope>NUCLEOTIDE SEQUENCE [LARGE SCALE GENOMIC DNA]</scope>
    <source>
        <strain evidence="6">ULC066bin1</strain>
    </source>
</reference>
<dbReference type="Gene3D" id="2.40.50.90">
    <property type="match status" value="1"/>
</dbReference>
<dbReference type="InterPro" id="IPR035437">
    <property type="entry name" value="SNase_OB-fold_sf"/>
</dbReference>
<keyword evidence="1" id="KW-0540">Nuclease</keyword>
<gene>
    <name evidence="6" type="ORF">DCF19_12435</name>
</gene>
<evidence type="ECO:0000313" key="7">
    <source>
        <dbReference type="Proteomes" id="UP000249467"/>
    </source>
</evidence>
<dbReference type="Proteomes" id="UP000249467">
    <property type="component" value="Unassembled WGS sequence"/>
</dbReference>
<feature type="transmembrane region" description="Helical" evidence="4">
    <location>
        <begin position="21"/>
        <end position="44"/>
    </location>
</feature>
<reference evidence="6 7" key="1">
    <citation type="submission" date="2018-04" db="EMBL/GenBank/DDBJ databases">
        <authorList>
            <person name="Go L.Y."/>
            <person name="Mitchell J.A."/>
        </authorList>
    </citation>
    <scope>NUCLEOTIDE SEQUENCE [LARGE SCALE GENOMIC DNA]</scope>
    <source>
        <strain evidence="6">ULC066bin1</strain>
    </source>
</reference>
<comment type="caution">
    <text evidence="6">The sequence shown here is derived from an EMBL/GenBank/DDBJ whole genome shotgun (WGS) entry which is preliminary data.</text>
</comment>
<dbReference type="GO" id="GO:0016787">
    <property type="term" value="F:hydrolase activity"/>
    <property type="evidence" value="ECO:0007669"/>
    <property type="project" value="UniProtKB-KW"/>
</dbReference>
<feature type="domain" description="TNase-like" evidence="5">
    <location>
        <begin position="55"/>
        <end position="168"/>
    </location>
</feature>
<sequence>MSFNNSKSRIFGENKVRQKNSGFYVIQQLCTVLIINLICLAIAIQPIWAAPMKVQVFDGDNITLVERGIKTKVHLACIDAPELLQDEGQHARKVLQNILDDEEIYIKVFKKDKFGRYTSEVLAGGQNANKVMLSLGLAHYDRLQEKDCQGYEEIATKAQSDRLGIWANGIDVVTPSQFRRENKLLGVGY</sequence>
<evidence type="ECO:0000313" key="6">
    <source>
        <dbReference type="EMBL" id="PZO39993.1"/>
    </source>
</evidence>
<keyword evidence="4" id="KW-1133">Transmembrane helix</keyword>
<protein>
    <recommendedName>
        <fullName evidence="5">TNase-like domain-containing protein</fullName>
    </recommendedName>
</protein>
<evidence type="ECO:0000259" key="5">
    <source>
        <dbReference type="PROSITE" id="PS50830"/>
    </source>
</evidence>
<dbReference type="Pfam" id="PF00565">
    <property type="entry name" value="SNase"/>
    <property type="match status" value="1"/>
</dbReference>
<dbReference type="InterPro" id="IPR016071">
    <property type="entry name" value="Staphylococal_nuclease_OB-fold"/>
</dbReference>
<accession>A0A2W4W4K6</accession>
<name>A0A2W4W4K6_9CYAN</name>
<keyword evidence="2" id="KW-0255">Endonuclease</keyword>
<keyword evidence="4" id="KW-0472">Membrane</keyword>
<evidence type="ECO:0000256" key="4">
    <source>
        <dbReference type="SAM" id="Phobius"/>
    </source>
</evidence>
<dbReference type="GO" id="GO:0004519">
    <property type="term" value="F:endonuclease activity"/>
    <property type="evidence" value="ECO:0007669"/>
    <property type="project" value="UniProtKB-KW"/>
</dbReference>
<evidence type="ECO:0000256" key="2">
    <source>
        <dbReference type="ARBA" id="ARBA00022759"/>
    </source>
</evidence>
<dbReference type="PANTHER" id="PTHR12302">
    <property type="entry name" value="EBNA2 BINDING PROTEIN P100"/>
    <property type="match status" value="1"/>
</dbReference>